<dbReference type="eggNOG" id="COG1538">
    <property type="taxonomic scope" value="Bacteria"/>
</dbReference>
<evidence type="ECO:0000313" key="12">
    <source>
        <dbReference type="Proteomes" id="UP000004728"/>
    </source>
</evidence>
<keyword evidence="8 9" id="KW-0449">Lipoprotein</keyword>
<dbReference type="InParanoid" id="F1Z6Q2"/>
<dbReference type="InterPro" id="IPR003423">
    <property type="entry name" value="OMP_efflux"/>
</dbReference>
<keyword evidence="5" id="KW-0732">Signal</keyword>
<evidence type="ECO:0000256" key="5">
    <source>
        <dbReference type="ARBA" id="ARBA00022729"/>
    </source>
</evidence>
<dbReference type="HOGENOM" id="CLU_012817_13_2_5"/>
<dbReference type="PANTHER" id="PTHR30203:SF20">
    <property type="entry name" value="MULTIDRUG RESISTANCE OUTER MEMBRANE PROTEIN MDTP-RELATED"/>
    <property type="match status" value="1"/>
</dbReference>
<name>F1Z6Q2_9SPHN</name>
<dbReference type="Pfam" id="PF02321">
    <property type="entry name" value="OEP"/>
    <property type="match status" value="2"/>
</dbReference>
<sequence length="452" mass="47546">MGKAPVLRSPETVAAHSLDGPAENAAGKSAWPDEAWWRDYGDAQLTSLIEEGLKGSPTLAEAEARVRQAEGYARSARAALLPTASATGTIGGVKQSYNNGYPREFVPHGWNDSASGALNVGYDFDFFGRNRATLRAAVGERTAAEIEAHAARLTLATSVAAAYADLGRYAALRDVSAASLRVREETAKLVTQRVINGLDTRAEQRQAEAAVPVAKADLAAAEQSLMLTRNRLAALLGAGPDRGLAITPPAPGRFEMQPLPPRLALDLVGRRADIAAARARAEAAAARVQAARAAYFPNVNIMAYIGAQSLGIANLTAGGSDNGQAQAAITLPLFAGGRLAGDYRSARGGYDEAVALYDDTLVQAVREVADAAAGQKALDVELRSAREAVVRSEEAWDLAKRRYTGGLSPYLSVLSAEDALIRNRQLLADLEGRVLGVRVELVRALGGGFHAG</sequence>
<evidence type="ECO:0000256" key="7">
    <source>
        <dbReference type="ARBA" id="ARBA00023139"/>
    </source>
</evidence>
<dbReference type="Gene3D" id="2.20.200.10">
    <property type="entry name" value="Outer membrane efflux proteins (OEP)"/>
    <property type="match status" value="1"/>
</dbReference>
<evidence type="ECO:0000256" key="8">
    <source>
        <dbReference type="ARBA" id="ARBA00023288"/>
    </source>
</evidence>
<keyword evidence="7 9" id="KW-0564">Palmitate</keyword>
<organism evidence="11 12">
    <name type="scientific">Novosphingobium nitrogenifigens DSM 19370</name>
    <dbReference type="NCBI Taxonomy" id="983920"/>
    <lineage>
        <taxon>Bacteria</taxon>
        <taxon>Pseudomonadati</taxon>
        <taxon>Pseudomonadota</taxon>
        <taxon>Alphaproteobacteria</taxon>
        <taxon>Sphingomonadales</taxon>
        <taxon>Sphingomonadaceae</taxon>
        <taxon>Novosphingobium</taxon>
    </lineage>
</organism>
<evidence type="ECO:0000256" key="4">
    <source>
        <dbReference type="ARBA" id="ARBA00022692"/>
    </source>
</evidence>
<evidence type="ECO:0000256" key="9">
    <source>
        <dbReference type="RuleBase" id="RU362097"/>
    </source>
</evidence>
<dbReference type="STRING" id="983920.Y88_2496"/>
<proteinExistence type="inferred from homology"/>
<protein>
    <submittedName>
        <fullName evidence="11">RND efflux system, outer membrane lipoprotein, NodT</fullName>
    </submittedName>
</protein>
<feature type="region of interest" description="Disordered" evidence="10">
    <location>
        <begin position="1"/>
        <end position="29"/>
    </location>
</feature>
<dbReference type="NCBIfam" id="TIGR01845">
    <property type="entry name" value="outer_NodT"/>
    <property type="match status" value="1"/>
</dbReference>
<evidence type="ECO:0000256" key="10">
    <source>
        <dbReference type="SAM" id="MobiDB-lite"/>
    </source>
</evidence>
<dbReference type="SUPFAM" id="SSF56954">
    <property type="entry name" value="Outer membrane efflux proteins (OEP)"/>
    <property type="match status" value="1"/>
</dbReference>
<evidence type="ECO:0000256" key="2">
    <source>
        <dbReference type="ARBA" id="ARBA00007613"/>
    </source>
</evidence>
<keyword evidence="4 9" id="KW-0812">Transmembrane</keyword>
<comment type="subcellular location">
    <subcellularLocation>
        <location evidence="9">Cell membrane</location>
        <topology evidence="9">Lipid-anchor</topology>
    </subcellularLocation>
    <subcellularLocation>
        <location evidence="1">Membrane</location>
    </subcellularLocation>
</comment>
<dbReference type="Gene3D" id="1.20.1600.10">
    <property type="entry name" value="Outer membrane efflux proteins (OEP)"/>
    <property type="match status" value="1"/>
</dbReference>
<dbReference type="AlphaFoldDB" id="F1Z6Q2"/>
<reference evidence="11 12" key="1">
    <citation type="journal article" date="2012" name="J. Bacteriol.">
        <title>Draft Genome Sequence of Novosphingobium nitrogenifigens Y88T.</title>
        <authorList>
            <person name="Strabala T.J."/>
            <person name="Macdonald L."/>
            <person name="Liu V."/>
            <person name="Smit A.M."/>
        </authorList>
    </citation>
    <scope>NUCLEOTIDE SEQUENCE [LARGE SCALE GENOMIC DNA]</scope>
    <source>
        <strain evidence="11 12">DSM 19370</strain>
    </source>
</reference>
<accession>F1Z6Q2</accession>
<dbReference type="GO" id="GO:0015562">
    <property type="term" value="F:efflux transmembrane transporter activity"/>
    <property type="evidence" value="ECO:0007669"/>
    <property type="project" value="InterPro"/>
</dbReference>
<evidence type="ECO:0000256" key="3">
    <source>
        <dbReference type="ARBA" id="ARBA00022452"/>
    </source>
</evidence>
<dbReference type="EMBL" id="AEWJ01000025">
    <property type="protein sequence ID" value="EGD59712.1"/>
    <property type="molecule type" value="Genomic_DNA"/>
</dbReference>
<evidence type="ECO:0000313" key="11">
    <source>
        <dbReference type="EMBL" id="EGD59712.1"/>
    </source>
</evidence>
<dbReference type="GO" id="GO:0005886">
    <property type="term" value="C:plasma membrane"/>
    <property type="evidence" value="ECO:0007669"/>
    <property type="project" value="UniProtKB-SubCell"/>
</dbReference>
<keyword evidence="12" id="KW-1185">Reference proteome</keyword>
<dbReference type="FunCoup" id="F1Z6Q2">
    <property type="interactions" value="57"/>
</dbReference>
<keyword evidence="3 9" id="KW-1134">Transmembrane beta strand</keyword>
<keyword evidence="6 9" id="KW-0472">Membrane</keyword>
<comment type="caution">
    <text evidence="11">The sequence shown here is derived from an EMBL/GenBank/DDBJ whole genome shotgun (WGS) entry which is preliminary data.</text>
</comment>
<evidence type="ECO:0000256" key="6">
    <source>
        <dbReference type="ARBA" id="ARBA00023136"/>
    </source>
</evidence>
<dbReference type="PANTHER" id="PTHR30203">
    <property type="entry name" value="OUTER MEMBRANE CATION EFFLUX PROTEIN"/>
    <property type="match status" value="1"/>
</dbReference>
<gene>
    <name evidence="11" type="ORF">Y88_2496</name>
</gene>
<dbReference type="InterPro" id="IPR010131">
    <property type="entry name" value="MdtP/NodT-like"/>
</dbReference>
<dbReference type="Proteomes" id="UP000004728">
    <property type="component" value="Unassembled WGS sequence"/>
</dbReference>
<comment type="similarity">
    <text evidence="2 9">Belongs to the outer membrane factor (OMF) (TC 1.B.17) family.</text>
</comment>
<evidence type="ECO:0000256" key="1">
    <source>
        <dbReference type="ARBA" id="ARBA00004370"/>
    </source>
</evidence>